<protein>
    <submittedName>
        <fullName evidence="1">LPS-assembly protein LptD</fullName>
    </submittedName>
</protein>
<dbReference type="Proteomes" id="UP000786183">
    <property type="component" value="Unassembled WGS sequence"/>
</dbReference>
<accession>A0ABS7WTL2</accession>
<keyword evidence="2" id="KW-1185">Reference proteome</keyword>
<name>A0ABS7WTL2_9BACT</name>
<dbReference type="EMBL" id="JACGBB010000032">
    <property type="protein sequence ID" value="MBZ7988103.1"/>
    <property type="molecule type" value="Genomic_DNA"/>
</dbReference>
<evidence type="ECO:0000313" key="2">
    <source>
        <dbReference type="Proteomes" id="UP000786183"/>
    </source>
</evidence>
<dbReference type="PANTHER" id="PTHR30189">
    <property type="entry name" value="LPS-ASSEMBLY PROTEIN"/>
    <property type="match status" value="1"/>
</dbReference>
<sequence length="682" mass="81605">MIKKILFLLIFCVFVNAQKIQIMASSFEKNNNLLFLNNNVVVISDNYFAKAKRAIYNEESKVLELFEDVFINSQNANSISDYARVDLANKSTEFKNVFLSDLILELWLKSNHSCYTNNVLKVDNSILSSCEVDNPIWSFKFSSGEYNQESKDLSIKNVIFRIKNIPVFYFPYLRINMDNTRKSGFLTPKIAFKSNEAIFYEQPYFWAISHRQDLEFRPQIRTNRGYGLFFNYRLIDSEYSSFNLSSGFFKERQAYVFKEDLKYDSHFGVNLVYASDKIFNNSQDNQEGLYLNYLYLNDIDYLNLSSFYNKTSDSVVTSRLNYFYYQNNNYYGAYVKYYQDLSKEDQKDTIQELPNIHYHHFLTKFFSTPFLYKADFNSTYYYRQNDYTLNRFNINLPIFFQKSLFNNYLNLLLKEEVELNYNLSSNHKNNDFLSNFTHSASLYTSLYSKYNNYLHNINFAFNLYFKNGHNDTINPFYLVEQNEKLNYYFEFSELLYKNQAKLFKHFLKFYTQDSKLKFIGNEMNIYFNKHFSIFNSTLFNTDEEKIQNFFLQGSYNRKDYSINAGYFFNKKKDILQSNYELDKFLSFGVNYDINLYNSIHANTWYNLKTKKLENYNLGFIHKRRCINFTIDVKESTSSKLTQKGVRSYKERGIYFSFNLYPIGGVKYNFTLQGNKDEYDYDF</sequence>
<dbReference type="PANTHER" id="PTHR30189:SF1">
    <property type="entry name" value="LPS-ASSEMBLY PROTEIN LPTD"/>
    <property type="match status" value="1"/>
</dbReference>
<gene>
    <name evidence="1" type="ORF">AVCANL283_08365</name>
</gene>
<proteinExistence type="predicted"/>
<reference evidence="1 2" key="1">
    <citation type="submission" date="2020-07" db="EMBL/GenBank/DDBJ databases">
        <title>Transfer of Campylobacter canadensis to the novel genus Avispirillum gen. nov., that also includes two novel species recovered from migratory waterfowl: Avispirillum anseris sp. nov. and Avispirillum brantae sp. nov.</title>
        <authorList>
            <person name="Miller W.G."/>
            <person name="Chapman M.H."/>
            <person name="Yee E."/>
            <person name="Inglis G.D."/>
        </authorList>
    </citation>
    <scope>NUCLEOTIDE SEQUENCE [LARGE SCALE GENOMIC DNA]</scope>
    <source>
        <strain evidence="1 2">L283</strain>
    </source>
</reference>
<dbReference type="RefSeq" id="WP_224325568.1">
    <property type="nucleotide sequence ID" value="NZ_JACGBB010000032.1"/>
</dbReference>
<comment type="caution">
    <text evidence="1">The sequence shown here is derived from an EMBL/GenBank/DDBJ whole genome shotgun (WGS) entry which is preliminary data.</text>
</comment>
<dbReference type="InterPro" id="IPR050218">
    <property type="entry name" value="LptD"/>
</dbReference>
<organism evidence="1 2">
    <name type="scientific">Campylobacter canadensis</name>
    <dbReference type="NCBI Taxonomy" id="449520"/>
    <lineage>
        <taxon>Bacteria</taxon>
        <taxon>Pseudomonadati</taxon>
        <taxon>Campylobacterota</taxon>
        <taxon>Epsilonproteobacteria</taxon>
        <taxon>Campylobacterales</taxon>
        <taxon>Campylobacteraceae</taxon>
        <taxon>Campylobacter</taxon>
    </lineage>
</organism>
<evidence type="ECO:0000313" key="1">
    <source>
        <dbReference type="EMBL" id="MBZ7988103.1"/>
    </source>
</evidence>